<keyword evidence="4" id="KW-0223">Dioxygenase</keyword>
<keyword evidence="5" id="KW-0560">Oxidoreductase</keyword>
<name>A0AAQ3MCT3_9PEZI</name>
<comment type="similarity">
    <text evidence="2">Belongs to the TfdA dioxygenase family.</text>
</comment>
<evidence type="ECO:0000256" key="4">
    <source>
        <dbReference type="ARBA" id="ARBA00022964"/>
    </source>
</evidence>
<comment type="cofactor">
    <cofactor evidence="1">
        <name>Fe(2+)</name>
        <dbReference type="ChEBI" id="CHEBI:29033"/>
    </cofactor>
</comment>
<dbReference type="AlphaFoldDB" id="A0AAQ3MCT3"/>
<dbReference type="PANTHER" id="PTHR30468:SF10">
    <property type="entry name" value="TAUD_TFDA-LIKE DOMAIN-CONTAINING PROTEIN"/>
    <property type="match status" value="1"/>
</dbReference>
<reference evidence="8 9" key="1">
    <citation type="submission" date="2023-11" db="EMBL/GenBank/DDBJ databases">
        <title>An acidophilic fungus is an integral part of prey digestion in a carnivorous sundew plant.</title>
        <authorList>
            <person name="Tsai I.J."/>
        </authorList>
    </citation>
    <scope>NUCLEOTIDE SEQUENCE [LARGE SCALE GENOMIC DNA]</scope>
    <source>
        <strain evidence="8">169a</strain>
    </source>
</reference>
<feature type="domain" description="TauD/TfdA-like" evidence="7">
    <location>
        <begin position="56"/>
        <end position="359"/>
    </location>
</feature>
<evidence type="ECO:0000256" key="3">
    <source>
        <dbReference type="ARBA" id="ARBA00022723"/>
    </source>
</evidence>
<gene>
    <name evidence="8" type="ORF">R9X50_00787100</name>
</gene>
<dbReference type="PANTHER" id="PTHR30468">
    <property type="entry name" value="ALPHA-KETOGLUTARATE-DEPENDENT SULFONATE DIOXYGENASE"/>
    <property type="match status" value="1"/>
</dbReference>
<evidence type="ECO:0000259" key="7">
    <source>
        <dbReference type="Pfam" id="PF02668"/>
    </source>
</evidence>
<keyword evidence="6" id="KW-0408">Iron</keyword>
<dbReference type="Proteomes" id="UP001303373">
    <property type="component" value="Chromosome 14"/>
</dbReference>
<dbReference type="FunFam" id="3.60.130.10:FF:000005">
    <property type="entry name" value="TfdA family taurine dioxygenase"/>
    <property type="match status" value="1"/>
</dbReference>
<keyword evidence="3" id="KW-0479">Metal-binding</keyword>
<proteinExistence type="inferred from homology"/>
<dbReference type="GO" id="GO:0016706">
    <property type="term" value="F:2-oxoglutarate-dependent dioxygenase activity"/>
    <property type="evidence" value="ECO:0007669"/>
    <property type="project" value="TreeGrafter"/>
</dbReference>
<dbReference type="InterPro" id="IPR051323">
    <property type="entry name" value="AtsK-like"/>
</dbReference>
<organism evidence="8 9">
    <name type="scientific">Acrodontium crateriforme</name>
    <dbReference type="NCBI Taxonomy" id="150365"/>
    <lineage>
        <taxon>Eukaryota</taxon>
        <taxon>Fungi</taxon>
        <taxon>Dikarya</taxon>
        <taxon>Ascomycota</taxon>
        <taxon>Pezizomycotina</taxon>
        <taxon>Dothideomycetes</taxon>
        <taxon>Dothideomycetidae</taxon>
        <taxon>Mycosphaerellales</taxon>
        <taxon>Teratosphaeriaceae</taxon>
        <taxon>Acrodontium</taxon>
    </lineage>
</organism>
<keyword evidence="9" id="KW-1185">Reference proteome</keyword>
<dbReference type="EMBL" id="CP138593">
    <property type="protein sequence ID" value="WPH04973.1"/>
    <property type="molecule type" value="Genomic_DNA"/>
</dbReference>
<evidence type="ECO:0000256" key="5">
    <source>
        <dbReference type="ARBA" id="ARBA00023002"/>
    </source>
</evidence>
<dbReference type="InterPro" id="IPR003819">
    <property type="entry name" value="TauD/TfdA-like"/>
</dbReference>
<evidence type="ECO:0000256" key="1">
    <source>
        <dbReference type="ARBA" id="ARBA00001954"/>
    </source>
</evidence>
<evidence type="ECO:0000256" key="2">
    <source>
        <dbReference type="ARBA" id="ARBA00005896"/>
    </source>
</evidence>
<dbReference type="GO" id="GO:0005737">
    <property type="term" value="C:cytoplasm"/>
    <property type="evidence" value="ECO:0007669"/>
    <property type="project" value="TreeGrafter"/>
</dbReference>
<accession>A0AAQ3MCT3</accession>
<evidence type="ECO:0000313" key="8">
    <source>
        <dbReference type="EMBL" id="WPH04973.1"/>
    </source>
</evidence>
<dbReference type="InterPro" id="IPR042098">
    <property type="entry name" value="TauD-like_sf"/>
</dbReference>
<evidence type="ECO:0000256" key="6">
    <source>
        <dbReference type="ARBA" id="ARBA00023004"/>
    </source>
</evidence>
<dbReference type="SUPFAM" id="SSF51197">
    <property type="entry name" value="Clavaminate synthase-like"/>
    <property type="match status" value="1"/>
</dbReference>
<protein>
    <recommendedName>
        <fullName evidence="7">TauD/TfdA-like domain-containing protein</fullName>
    </recommendedName>
</protein>
<dbReference type="GO" id="GO:0046872">
    <property type="term" value="F:metal ion binding"/>
    <property type="evidence" value="ECO:0007669"/>
    <property type="project" value="UniProtKB-KW"/>
</dbReference>
<evidence type="ECO:0000313" key="9">
    <source>
        <dbReference type="Proteomes" id="UP001303373"/>
    </source>
</evidence>
<sequence>MSPPIATDQIQEEVSKISLLKENNQAEHAAATRNESTYFTEGPLKSTGALDKYESFDVTPVIGKEFPTANLVDWINAPNADELLRELALTISQRGVVFFRKQDNLTNDLQKALIHRLGQLAGKPSTSTLHIHPVLNTESEFGEKREPDKEISTISSRVFNKLYGLDLDDSLSHKKQSSNQWHADISFEPVPADYTSLRLTQLPQNGGDTLWASGYEVYDRISEPYQKFLETLSVTFAQPGFNAAAERSGIEIYDKPRGSPENVGKVLKAIHPVVRTNPVTGWKSIFPIGAHISHINELTSAESKRLLDWFLDLLVQNHDLQVRFHWQNANDLAIWDNRSVFHNATFDYQNLGDRHGSRAVGIGEKPFLDLKSVGRREALRKAGIVVGEPFQTWD</sequence>
<dbReference type="Gene3D" id="3.60.130.10">
    <property type="entry name" value="Clavaminate synthase-like"/>
    <property type="match status" value="1"/>
</dbReference>
<dbReference type="Pfam" id="PF02668">
    <property type="entry name" value="TauD"/>
    <property type="match status" value="1"/>
</dbReference>